<dbReference type="GO" id="GO:0070301">
    <property type="term" value="P:cellular response to hydrogen peroxide"/>
    <property type="evidence" value="ECO:0007669"/>
    <property type="project" value="TreeGrafter"/>
</dbReference>
<proteinExistence type="predicted"/>
<feature type="region of interest" description="Disordered" evidence="5">
    <location>
        <begin position="202"/>
        <end position="223"/>
    </location>
</feature>
<sequence>MAPGGPEHEEETLQTAFKKLRVDADRYDPSLHTMSVALTAPGVPESPRVTARDPGPSKAKHGASKDNWHGSCMRKASRGASRTQRRRRSKSPILHPPRFTYSATPPPAGVLKKRTELSPTSSGGFGAVPTGAAPRRLAATVPPSELPGKDQSSSGTIREKDDADTTDFGLLSKRRGCSGLCACSHTDAYSFTGLRDVISECERHGGPRPPPTRTAGLAHSPASPRSCSSQALVSVDDVTMEDLAGYMEFYLYIPKKMSHMAEMMYT</sequence>
<keyword evidence="2" id="KW-0597">Phosphoprotein</keyword>
<evidence type="ECO:0000256" key="4">
    <source>
        <dbReference type="ARBA" id="ARBA00031405"/>
    </source>
</evidence>
<dbReference type="AlphaFoldDB" id="A0A3Q2Y213"/>
<dbReference type="PANTHER" id="PTHR31383:SF2">
    <property type="entry name" value="OXIDATIVE STRESS-RESPONSIVE SERINE-RICH PROTEIN 1"/>
    <property type="match status" value="1"/>
</dbReference>
<dbReference type="Ensembl" id="ENSHCOT00000026558.1">
    <property type="protein sequence ID" value="ENSHCOP00000011425.1"/>
    <property type="gene ID" value="ENSHCOG00000014246.1"/>
</dbReference>
<reference evidence="6" key="1">
    <citation type="submission" date="2025-08" db="UniProtKB">
        <authorList>
            <consortium name="Ensembl"/>
        </authorList>
    </citation>
    <scope>IDENTIFICATION</scope>
</reference>
<feature type="region of interest" description="Disordered" evidence="5">
    <location>
        <begin position="37"/>
        <end position="162"/>
    </location>
</feature>
<reference evidence="6" key="2">
    <citation type="submission" date="2025-09" db="UniProtKB">
        <authorList>
            <consortium name="Ensembl"/>
        </authorList>
    </citation>
    <scope>IDENTIFICATION</scope>
</reference>
<evidence type="ECO:0000256" key="1">
    <source>
        <dbReference type="ARBA" id="ARBA00015005"/>
    </source>
</evidence>
<protein>
    <recommendedName>
        <fullName evidence="1">Oxidative stress-responsive serine-rich protein 1</fullName>
    </recommendedName>
    <alternativeName>
        <fullName evidence="4">Oxidative stress-responsive protein 1</fullName>
    </alternativeName>
    <alternativeName>
        <fullName evidence="3">Peroxide-inducible transcript 1 protein</fullName>
    </alternativeName>
</protein>
<name>A0A3Q2Y213_HIPCM</name>
<keyword evidence="7" id="KW-1185">Reference proteome</keyword>
<dbReference type="GeneTree" id="ENSGT00390000018547"/>
<dbReference type="InterPro" id="IPR008494">
    <property type="entry name" value="DUF776"/>
</dbReference>
<evidence type="ECO:0000256" key="3">
    <source>
        <dbReference type="ARBA" id="ARBA00029721"/>
    </source>
</evidence>
<dbReference type="Pfam" id="PF05604">
    <property type="entry name" value="DUF776"/>
    <property type="match status" value="1"/>
</dbReference>
<organism evidence="6 7">
    <name type="scientific">Hippocampus comes</name>
    <name type="common">Tiger tail seahorse</name>
    <dbReference type="NCBI Taxonomy" id="109280"/>
    <lineage>
        <taxon>Eukaryota</taxon>
        <taxon>Metazoa</taxon>
        <taxon>Chordata</taxon>
        <taxon>Craniata</taxon>
        <taxon>Vertebrata</taxon>
        <taxon>Euteleostomi</taxon>
        <taxon>Actinopterygii</taxon>
        <taxon>Neopterygii</taxon>
        <taxon>Teleostei</taxon>
        <taxon>Neoteleostei</taxon>
        <taxon>Acanthomorphata</taxon>
        <taxon>Syngnathiaria</taxon>
        <taxon>Syngnathiformes</taxon>
        <taxon>Syngnathoidei</taxon>
        <taxon>Syngnathidae</taxon>
        <taxon>Hippocampus</taxon>
    </lineage>
</organism>
<accession>A0A3Q2Y213</accession>
<evidence type="ECO:0000313" key="7">
    <source>
        <dbReference type="Proteomes" id="UP000264820"/>
    </source>
</evidence>
<dbReference type="Proteomes" id="UP000264820">
    <property type="component" value="Unplaced"/>
</dbReference>
<dbReference type="PANTHER" id="PTHR31383">
    <property type="entry name" value="OXIDATIVE STRESS-RESPONSE SERINE-RICH PROTEIN 1"/>
    <property type="match status" value="1"/>
</dbReference>
<evidence type="ECO:0000313" key="6">
    <source>
        <dbReference type="Ensembl" id="ENSHCOP00000011425.1"/>
    </source>
</evidence>
<evidence type="ECO:0000256" key="2">
    <source>
        <dbReference type="ARBA" id="ARBA00022553"/>
    </source>
</evidence>
<evidence type="ECO:0000256" key="5">
    <source>
        <dbReference type="SAM" id="MobiDB-lite"/>
    </source>
</evidence>